<protein>
    <submittedName>
        <fullName evidence="2">ABC-F family ATP-binding cassette domain-containing protein</fullName>
    </submittedName>
</protein>
<dbReference type="SUPFAM" id="SSF52540">
    <property type="entry name" value="P-loop containing nucleoside triphosphate hydrolases"/>
    <property type="match status" value="1"/>
</dbReference>
<comment type="caution">
    <text evidence="2">The sequence shown here is derived from an EMBL/GenBank/DDBJ whole genome shotgun (WGS) entry which is preliminary data.</text>
</comment>
<keyword evidence="2" id="KW-0547">Nucleotide-binding</keyword>
<dbReference type="Proteomes" id="UP000757900">
    <property type="component" value="Unassembled WGS sequence"/>
</dbReference>
<keyword evidence="2" id="KW-0067">ATP-binding</keyword>
<sequence length="288" mass="32954">KKSHKARLQLVDRLQAMDKPEPVTEQYDVSFLTYSQKNINRTLYIPPKRCSVQGKILWDLPALTLMSGQKLAITGNNGTGKTSYLNYVNSIIPSHYRKGYFQQQNSDSQEDDRTLYQMVRDVSSLSQHELRTMMAVLNFKTYNIETRVNQLSSGERAKCHLLCLLIQDLDVLLVDEATNFLDIKALEALERILKKFPGILLFVSHDKTFVSALATSELSLDYQVLSSSRSDSCEHDARNKKSGRKDELTILEFRISSLLSQLSVNPNTKLEEEYQELLAERNKLSKLK</sequence>
<dbReference type="InterPro" id="IPR027417">
    <property type="entry name" value="P-loop_NTPase"/>
</dbReference>
<feature type="domain" description="ABC transporter" evidence="1">
    <location>
        <begin position="63"/>
        <end position="179"/>
    </location>
</feature>
<dbReference type="InterPro" id="IPR051309">
    <property type="entry name" value="ABCF_ATPase"/>
</dbReference>
<dbReference type="GO" id="GO:0005524">
    <property type="term" value="F:ATP binding"/>
    <property type="evidence" value="ECO:0007669"/>
    <property type="project" value="UniProtKB-KW"/>
</dbReference>
<feature type="non-terminal residue" evidence="2">
    <location>
        <position position="1"/>
    </location>
</feature>
<accession>A0A929MRT2</accession>
<reference evidence="2" key="1">
    <citation type="submission" date="2020-04" db="EMBL/GenBank/DDBJ databases">
        <title>Deep metagenomics examines the oral microbiome during advanced dental caries in children, revealing novel taxa and co-occurrences with host molecules.</title>
        <authorList>
            <person name="Baker J.L."/>
            <person name="Morton J.T."/>
            <person name="Dinis M."/>
            <person name="Alvarez R."/>
            <person name="Tran N.C."/>
            <person name="Knight R."/>
            <person name="Edlund A."/>
        </authorList>
    </citation>
    <scope>NUCLEOTIDE SEQUENCE</scope>
    <source>
        <strain evidence="2">JCVI_23_bin.16</strain>
    </source>
</reference>
<evidence type="ECO:0000259" key="1">
    <source>
        <dbReference type="Pfam" id="PF00005"/>
    </source>
</evidence>
<gene>
    <name evidence="2" type="ORF">HXK00_08515</name>
</gene>
<dbReference type="PANTHER" id="PTHR42855">
    <property type="entry name" value="ABC TRANSPORTER ATP-BINDING SUBUNIT"/>
    <property type="match status" value="1"/>
</dbReference>
<proteinExistence type="predicted"/>
<dbReference type="InterPro" id="IPR003439">
    <property type="entry name" value="ABC_transporter-like_ATP-bd"/>
</dbReference>
<dbReference type="EMBL" id="JABZFV010000327">
    <property type="protein sequence ID" value="MBF0935663.1"/>
    <property type="molecule type" value="Genomic_DNA"/>
</dbReference>
<name>A0A929MRT2_ABIDE</name>
<dbReference type="PANTHER" id="PTHR42855:SF2">
    <property type="entry name" value="DRUG RESISTANCE ABC TRANSPORTER,ATP-BINDING PROTEIN"/>
    <property type="match status" value="1"/>
</dbReference>
<dbReference type="GO" id="GO:0016887">
    <property type="term" value="F:ATP hydrolysis activity"/>
    <property type="evidence" value="ECO:0007669"/>
    <property type="project" value="InterPro"/>
</dbReference>
<evidence type="ECO:0000313" key="2">
    <source>
        <dbReference type="EMBL" id="MBF0935663.1"/>
    </source>
</evidence>
<evidence type="ECO:0000313" key="3">
    <source>
        <dbReference type="Proteomes" id="UP000757900"/>
    </source>
</evidence>
<dbReference type="AlphaFoldDB" id="A0A929MRT2"/>
<dbReference type="Pfam" id="PF00005">
    <property type="entry name" value="ABC_tran"/>
    <property type="match status" value="1"/>
</dbReference>
<organism evidence="2 3">
    <name type="scientific">Abiotrophia defectiva</name>
    <name type="common">Streptococcus defectivus</name>
    <dbReference type="NCBI Taxonomy" id="46125"/>
    <lineage>
        <taxon>Bacteria</taxon>
        <taxon>Bacillati</taxon>
        <taxon>Bacillota</taxon>
        <taxon>Bacilli</taxon>
        <taxon>Lactobacillales</taxon>
        <taxon>Aerococcaceae</taxon>
        <taxon>Abiotrophia</taxon>
    </lineage>
</organism>
<dbReference type="Gene3D" id="3.40.50.300">
    <property type="entry name" value="P-loop containing nucleotide triphosphate hydrolases"/>
    <property type="match status" value="1"/>
</dbReference>